<dbReference type="SUPFAM" id="SSF158710">
    <property type="entry name" value="PSPTO4464-like"/>
    <property type="match status" value="1"/>
</dbReference>
<dbReference type="NCBIfam" id="NF003593">
    <property type="entry name" value="PRK05255.1-1"/>
    <property type="match status" value="1"/>
</dbReference>
<evidence type="ECO:0000256" key="4">
    <source>
        <dbReference type="ARBA" id="ARBA00022884"/>
    </source>
</evidence>
<reference evidence="6 7" key="1">
    <citation type="submission" date="2021-08" db="EMBL/GenBank/DDBJ databases">
        <title>Lysobacter sp. strain CJ11 Genome sequencing and assembly.</title>
        <authorList>
            <person name="Kim I."/>
        </authorList>
    </citation>
    <scope>NUCLEOTIDE SEQUENCE [LARGE SCALE GENOMIC DNA]</scope>
    <source>
        <strain evidence="6 7">CJ11</strain>
    </source>
</reference>
<comment type="function">
    <text evidence="5">Member of a network of 50S ribosomal subunit biogenesis factors which assembles along the 30S-50S interface, preventing incorrect 23S rRNA structures from forming. Promotes peptidyl transferase center (PTC) maturation.</text>
</comment>
<accession>A0ABX8WNR7</accession>
<keyword evidence="2 5" id="KW-0690">Ribosome biogenesis</keyword>
<sequence length="191" mass="21294">MARGRDVETGEFIGESRSQQRRDALDVLALAETLTGLSDGQLAKLPVPEDLLPHIRDAQRITSHIARKRQIAFLAKQMRREDDDTLDAIRDAMDASSEGSKRQVALMHRAEAWRSRLIEGGDEALTAFIAETPNADAQNLRQLARNARSEMAANKPPRAFRLLYKEILALQTELELAGRDVIEHDGEDDAA</sequence>
<keyword evidence="7" id="KW-1185">Reference proteome</keyword>
<comment type="subcellular location">
    <subcellularLocation>
        <location evidence="5">Cytoplasm</location>
    </subcellularLocation>
    <text evidence="5">Associates with late stage pre-50S ribosomal subunits.</text>
</comment>
<evidence type="ECO:0000313" key="6">
    <source>
        <dbReference type="EMBL" id="QYR52506.1"/>
    </source>
</evidence>
<evidence type="ECO:0000256" key="5">
    <source>
        <dbReference type="HAMAP-Rule" id="MF_00765"/>
    </source>
</evidence>
<evidence type="ECO:0000256" key="1">
    <source>
        <dbReference type="ARBA" id="ARBA00022490"/>
    </source>
</evidence>
<dbReference type="InterPro" id="IPR023153">
    <property type="entry name" value="DarP_sf"/>
</dbReference>
<keyword evidence="1 5" id="KW-0963">Cytoplasm</keyword>
<comment type="similarity">
    <text evidence="5">Belongs to the DarP family.</text>
</comment>
<dbReference type="InterPro" id="IPR006839">
    <property type="entry name" value="DarP"/>
</dbReference>
<dbReference type="PANTHER" id="PTHR38101">
    <property type="entry name" value="UPF0307 PROTEIN YJGA"/>
    <property type="match status" value="1"/>
</dbReference>
<organism evidence="6 7">
    <name type="scientific">Lysobacter soyae</name>
    <dbReference type="NCBI Taxonomy" id="2764185"/>
    <lineage>
        <taxon>Bacteria</taxon>
        <taxon>Pseudomonadati</taxon>
        <taxon>Pseudomonadota</taxon>
        <taxon>Gammaproteobacteria</taxon>
        <taxon>Lysobacterales</taxon>
        <taxon>Lysobacteraceae</taxon>
        <taxon>Lysobacter</taxon>
    </lineage>
</organism>
<keyword evidence="4 5" id="KW-0694">RNA-binding</keyword>
<dbReference type="HAMAP" id="MF_00765">
    <property type="entry name" value="DarP"/>
    <property type="match status" value="1"/>
</dbReference>
<protein>
    <recommendedName>
        <fullName evidence="5">Dual-action ribosomal maturation protein DarP</fullName>
    </recommendedName>
    <alternativeName>
        <fullName evidence="5">Large ribosomal subunit assembly factor DarP</fullName>
    </alternativeName>
</protein>
<dbReference type="Pfam" id="PF04751">
    <property type="entry name" value="DarP"/>
    <property type="match status" value="1"/>
</dbReference>
<evidence type="ECO:0000256" key="3">
    <source>
        <dbReference type="ARBA" id="ARBA00022730"/>
    </source>
</evidence>
<evidence type="ECO:0000256" key="2">
    <source>
        <dbReference type="ARBA" id="ARBA00022517"/>
    </source>
</evidence>
<dbReference type="PIRSF" id="PIRSF016183">
    <property type="entry name" value="UCP016183"/>
    <property type="match status" value="1"/>
</dbReference>
<dbReference type="CDD" id="cd16331">
    <property type="entry name" value="YjgA-like"/>
    <property type="match status" value="1"/>
</dbReference>
<dbReference type="RefSeq" id="WP_220379291.1">
    <property type="nucleotide sequence ID" value="NZ_CP080544.1"/>
</dbReference>
<dbReference type="PANTHER" id="PTHR38101:SF1">
    <property type="entry name" value="UPF0307 PROTEIN YJGA"/>
    <property type="match status" value="1"/>
</dbReference>
<dbReference type="Proteomes" id="UP000824755">
    <property type="component" value="Chromosome"/>
</dbReference>
<evidence type="ECO:0000313" key="7">
    <source>
        <dbReference type="Proteomes" id="UP000824755"/>
    </source>
</evidence>
<name>A0ABX8WNR7_9GAMM</name>
<dbReference type="Gene3D" id="1.10.60.30">
    <property type="entry name" value="PSPTO4464-like domains"/>
    <property type="match status" value="2"/>
</dbReference>
<dbReference type="EMBL" id="CP080544">
    <property type="protein sequence ID" value="QYR52506.1"/>
    <property type="molecule type" value="Genomic_DNA"/>
</dbReference>
<gene>
    <name evidence="5" type="primary">darP</name>
    <name evidence="6" type="ORF">H8L67_07870</name>
</gene>
<keyword evidence="3 5" id="KW-0699">rRNA-binding</keyword>
<proteinExistence type="inferred from homology"/>